<dbReference type="Pfam" id="PF13246">
    <property type="entry name" value="Cation_ATPase"/>
    <property type="match status" value="1"/>
</dbReference>
<dbReference type="InterPro" id="IPR023214">
    <property type="entry name" value="HAD_sf"/>
</dbReference>
<dbReference type="GeneID" id="106478796"/>
<feature type="transmembrane region" description="Helical" evidence="13">
    <location>
        <begin position="1262"/>
        <end position="1281"/>
    </location>
</feature>
<keyword evidence="5" id="KW-0479">Metal-binding</keyword>
<dbReference type="Proteomes" id="UP000694941">
    <property type="component" value="Unplaced"/>
</dbReference>
<dbReference type="Pfam" id="PF00122">
    <property type="entry name" value="E1-E2_ATPase"/>
    <property type="match status" value="1"/>
</dbReference>
<feature type="transmembrane region" description="Helical" evidence="13">
    <location>
        <begin position="1183"/>
        <end position="1203"/>
    </location>
</feature>
<name>A0ABM1S3G3_LIMPO</name>
<evidence type="ECO:0000256" key="3">
    <source>
        <dbReference type="ARBA" id="ARBA00008109"/>
    </source>
</evidence>
<evidence type="ECO:0000259" key="17">
    <source>
        <dbReference type="Pfam" id="PF16209"/>
    </source>
</evidence>
<feature type="transmembrane region" description="Helical" evidence="13">
    <location>
        <begin position="1293"/>
        <end position="1313"/>
    </location>
</feature>
<evidence type="ECO:0000256" key="11">
    <source>
        <dbReference type="ARBA" id="ARBA00023136"/>
    </source>
</evidence>
<comment type="similarity">
    <text evidence="3 13">Belongs to the cation transport ATPase (P-type) (TC 3.A.3) family. Type IV subfamily.</text>
</comment>
<evidence type="ECO:0000256" key="10">
    <source>
        <dbReference type="ARBA" id="ARBA00022989"/>
    </source>
</evidence>
<dbReference type="SUPFAM" id="SSF81653">
    <property type="entry name" value="Calcium ATPase, transduction domain A"/>
    <property type="match status" value="1"/>
</dbReference>
<dbReference type="SUPFAM" id="SSF81665">
    <property type="entry name" value="Calcium ATPase, transmembrane domain M"/>
    <property type="match status" value="1"/>
</dbReference>
<proteinExistence type="inferred from homology"/>
<keyword evidence="7 13" id="KW-0067">ATP-binding</keyword>
<dbReference type="InterPro" id="IPR059000">
    <property type="entry name" value="ATPase_P-type_domA"/>
</dbReference>
<protein>
    <recommendedName>
        <fullName evidence="13">Phospholipid-transporting ATPase</fullName>
        <ecNumber evidence="13">7.6.2.1</ecNumber>
    </recommendedName>
</protein>
<feature type="domain" description="P-type ATPase C-terminal" evidence="18">
    <location>
        <begin position="1119"/>
        <end position="1363"/>
    </location>
</feature>
<dbReference type="Gene3D" id="3.40.1110.10">
    <property type="entry name" value="Calcium-transporting ATPase, cytoplasmic domain N"/>
    <property type="match status" value="2"/>
</dbReference>
<keyword evidence="6 13" id="KW-0547">Nucleotide-binding</keyword>
<sequence length="1433" mass="161467">MDEGRNPSTSNSDSSSAAIDSSSCFESIFRRRATQRKGIKYRKVLVSHALSGSHSSKNHPHYGYANNRICTTKYSLLSFIPKNLFEQFHRFANLYFLGIVLLNWLPQINAFGKEISMIPVVFVLGVTAVKDAFEDYRRYLSDKRVNNLTCRVYSWEDGRYVKTLWQHVQVGDIVHLSCNEIIPADIVLLRSSDDQGLCFIETANLDGESNLKQRQVVRGYAAMRDIFHPTHFNSTIECDPPNNKIHQFSGYIIHHNKENVPVNKENLLLRDCVVKNTDFVEGIVVYAGYDTKAMLNNGGPRYKRSKLEKCMNRDIIWCIVILVVLCFAGATGSSLWLSSYEHRENISFIPFEHKYWFNPSVDGVIQFWTFVIILQVMIPISLYVTIELIKLGQVFHIHHDVELYDEHTNKRIECRALNIPEDLGQLQFVFSDKTGTLTENNMMFRRCTIGGVDYNHHTSNLADNTKLEAGDEWKGIEKHSKSNMTFNLNPQLQEELNKLEVQLFVEPNLYREISLSAESQRIKDFFLLMAVCNTVVVSKHPHKDQMTASGLCLSTTHLSRSSLSINVGVNTSDDGLSQQSQHARLIDTVEGTPPESGHFTPFQKPQYFSVSGSSRSTTTPTSTPVSSVFRPIYEAESPDEIALVDAAFHYNFRLLQRTPDCIVIALPGGLLEFKVLHVLPFDATRKRMSVLLEHPFTKEKILYCKGADSAVLPLLAPVNQPEIKEIITKTHHHVNNYSKKGLRILCMAKKVLSPEEYEQWLSLHTDAEMSLNDREQRVQDSASYIERNLELLGATGIEDCLQEGVPECIASLQAAGLVVWVLTGDKQETAVNIAYSCQLFTPDMEILTLNARSKVNINENSDTDTDNAVSNDNTHDIVHGDSDDDDGSQGGVADADHESVIGGDYDNHIPIWCPAYAKRLGPVIPPLSDDWDVYTGRDNNPVVPEQGLGHNVVMKLMGSNGYLDLGNYLYVDNFYSSPDLFETLKEQGTGVCGTVRLNRRGLLEEIRPARLQLKKGEDPVYYKKVTVTPPLCDQFQGLMLRCPELDYSTDCHFTGRSAGDACTPTSVQSYLGLASIVKLVKEKLNVMTLAIGDGANDVSMIQKADVGVGISGQEGLQAVMASDFAVTRFRHLERLLLVHGHWCYDRLARTVLYFFYKNASFIFVIFWYQLYCGFSGMVMIDQLYLMLFNVLFTALPPLVFGIYDQDCPADVLLQKPSLYSQGRHCSVYTKYSFWLNMLDALYQSVIILFVPVLSFYDSDLGMWEFGSTIFTACVLVQLAHLAVETRSWTSLQLLATLLSVAVYLGFAVLYNALCLGSSFLQNPYWVMQHVMATARYWFTVVLVLVISCLPRFVFYTFKNSLFPCNVMVALQENRYKQTCSVSTSCSQRSSDSSITTVRLTGSHEIAQEDHNSDIYSVSTTDIVLLDDSDIVVA</sequence>
<dbReference type="Pfam" id="PF16209">
    <property type="entry name" value="PhoLip_ATPase_N"/>
    <property type="match status" value="1"/>
</dbReference>
<dbReference type="SUPFAM" id="SSF81660">
    <property type="entry name" value="Metal cation-transporting ATPase, ATP-binding domain N"/>
    <property type="match status" value="1"/>
</dbReference>
<keyword evidence="10 13" id="KW-1133">Transmembrane helix</keyword>
<feature type="domain" description="PiggyBac transposable element-derived protein" evidence="16">
    <location>
        <begin position="934"/>
        <end position="1009"/>
    </location>
</feature>
<evidence type="ECO:0000256" key="7">
    <source>
        <dbReference type="ARBA" id="ARBA00022840"/>
    </source>
</evidence>
<keyword evidence="8 13" id="KW-0460">Magnesium</keyword>
<reference evidence="20" key="1">
    <citation type="submission" date="2025-08" db="UniProtKB">
        <authorList>
            <consortium name="RefSeq"/>
        </authorList>
    </citation>
    <scope>IDENTIFICATION</scope>
    <source>
        <tissue evidence="20">Muscle</tissue>
    </source>
</reference>
<evidence type="ECO:0000256" key="5">
    <source>
        <dbReference type="ARBA" id="ARBA00022723"/>
    </source>
</evidence>
<dbReference type="NCBIfam" id="TIGR01494">
    <property type="entry name" value="ATPase_P-type"/>
    <property type="match status" value="1"/>
</dbReference>
<dbReference type="InterPro" id="IPR008250">
    <property type="entry name" value="ATPase_P-typ_transduc_dom_A_sf"/>
</dbReference>
<evidence type="ECO:0000313" key="19">
    <source>
        <dbReference type="Proteomes" id="UP000694941"/>
    </source>
</evidence>
<feature type="region of interest" description="Disordered" evidence="14">
    <location>
        <begin position="858"/>
        <end position="899"/>
    </location>
</feature>
<dbReference type="EC" id="7.6.2.1" evidence="13"/>
<dbReference type="PANTHER" id="PTHR24092">
    <property type="entry name" value="PROBABLE PHOSPHOLIPID-TRANSPORTING ATPASE"/>
    <property type="match status" value="1"/>
</dbReference>
<evidence type="ECO:0000256" key="8">
    <source>
        <dbReference type="ARBA" id="ARBA00022842"/>
    </source>
</evidence>
<dbReference type="InterPro" id="IPR001757">
    <property type="entry name" value="P_typ_ATPase"/>
</dbReference>
<dbReference type="SUPFAM" id="SSF56784">
    <property type="entry name" value="HAD-like"/>
    <property type="match status" value="1"/>
</dbReference>
<accession>A0ABM1S3G3</accession>
<feature type="domain" description="P-type ATPase N-terminal" evidence="17">
    <location>
        <begin position="57"/>
        <end position="115"/>
    </location>
</feature>
<keyword evidence="9 13" id="KW-1278">Translocase</keyword>
<dbReference type="Gene3D" id="1.20.1110.10">
    <property type="entry name" value="Calcium-transporting ATPase, transmembrane domain"/>
    <property type="match status" value="1"/>
</dbReference>
<dbReference type="InterPro" id="IPR006539">
    <property type="entry name" value="P-type_ATPase_IV"/>
</dbReference>
<evidence type="ECO:0000256" key="12">
    <source>
        <dbReference type="ARBA" id="ARBA00034036"/>
    </source>
</evidence>
<evidence type="ECO:0000259" key="18">
    <source>
        <dbReference type="Pfam" id="PF16212"/>
    </source>
</evidence>
<dbReference type="InterPro" id="IPR036412">
    <property type="entry name" value="HAD-like_sf"/>
</dbReference>
<dbReference type="PANTHER" id="PTHR24092:SF218">
    <property type="entry name" value="PHOSPHOLIPID-TRANSPORTING ATPASE"/>
    <property type="match status" value="1"/>
</dbReference>
<dbReference type="Pfam" id="PF16212">
    <property type="entry name" value="PhoLip_ATPase_C"/>
    <property type="match status" value="1"/>
</dbReference>
<dbReference type="NCBIfam" id="TIGR01652">
    <property type="entry name" value="ATPase-Plipid"/>
    <property type="match status" value="1"/>
</dbReference>
<dbReference type="InterPro" id="IPR032631">
    <property type="entry name" value="P-type_ATPase_N"/>
</dbReference>
<feature type="transmembrane region" description="Helical" evidence="13">
    <location>
        <begin position="1233"/>
        <end position="1256"/>
    </location>
</feature>
<evidence type="ECO:0000259" key="15">
    <source>
        <dbReference type="Pfam" id="PF00122"/>
    </source>
</evidence>
<dbReference type="InterPro" id="IPR032630">
    <property type="entry name" value="P_typ_ATPase_c"/>
</dbReference>
<dbReference type="Pfam" id="PF13843">
    <property type="entry name" value="DDE_Tnp_1_7"/>
    <property type="match status" value="1"/>
</dbReference>
<keyword evidence="4 13" id="KW-0812">Transmembrane</keyword>
<feature type="transmembrane region" description="Helical" evidence="13">
    <location>
        <begin position="1151"/>
        <end position="1171"/>
    </location>
</feature>
<comment type="subcellular location">
    <subcellularLocation>
        <location evidence="2">Endomembrane system</location>
    </subcellularLocation>
    <subcellularLocation>
        <location evidence="1 13">Membrane</location>
        <topology evidence="1 13">Multi-pass membrane protein</topology>
    </subcellularLocation>
</comment>
<evidence type="ECO:0000256" key="2">
    <source>
        <dbReference type="ARBA" id="ARBA00004308"/>
    </source>
</evidence>
<dbReference type="InterPro" id="IPR023299">
    <property type="entry name" value="ATPase_P-typ_cyto_dom_N"/>
</dbReference>
<feature type="compositionally biased region" description="Polar residues" evidence="14">
    <location>
        <begin position="858"/>
        <end position="872"/>
    </location>
</feature>
<dbReference type="Gene3D" id="2.70.150.10">
    <property type="entry name" value="Calcium-transporting ATPase, cytoplasmic transduction domain A"/>
    <property type="match status" value="1"/>
</dbReference>
<evidence type="ECO:0000256" key="1">
    <source>
        <dbReference type="ARBA" id="ARBA00004141"/>
    </source>
</evidence>
<evidence type="ECO:0000259" key="16">
    <source>
        <dbReference type="Pfam" id="PF13843"/>
    </source>
</evidence>
<dbReference type="RefSeq" id="XP_022238168.1">
    <property type="nucleotide sequence ID" value="XM_022382460.1"/>
</dbReference>
<dbReference type="InterPro" id="IPR029526">
    <property type="entry name" value="PGBD"/>
</dbReference>
<feature type="transmembrane region" description="Helical" evidence="13">
    <location>
        <begin position="315"/>
        <end position="337"/>
    </location>
</feature>
<keyword evidence="11 13" id="KW-0472">Membrane</keyword>
<evidence type="ECO:0000256" key="6">
    <source>
        <dbReference type="ARBA" id="ARBA00022741"/>
    </source>
</evidence>
<evidence type="ECO:0000313" key="20">
    <source>
        <dbReference type="RefSeq" id="XP_022238168.1"/>
    </source>
</evidence>
<evidence type="ECO:0000256" key="14">
    <source>
        <dbReference type="SAM" id="MobiDB-lite"/>
    </source>
</evidence>
<dbReference type="CDD" id="cd02073">
    <property type="entry name" value="P-type_ATPase_APLT_Dnf-like"/>
    <property type="match status" value="1"/>
</dbReference>
<dbReference type="Gene3D" id="3.40.50.1000">
    <property type="entry name" value="HAD superfamily/HAD-like"/>
    <property type="match status" value="3"/>
</dbReference>
<keyword evidence="19" id="KW-1185">Reference proteome</keyword>
<comment type="catalytic activity">
    <reaction evidence="12 13">
        <text>ATP + H2O + phospholipidSide 1 = ADP + phosphate + phospholipidSide 2.</text>
        <dbReference type="EC" id="7.6.2.1"/>
    </reaction>
</comment>
<organism evidence="19 20">
    <name type="scientific">Limulus polyphemus</name>
    <name type="common">Atlantic horseshoe crab</name>
    <dbReference type="NCBI Taxonomy" id="6850"/>
    <lineage>
        <taxon>Eukaryota</taxon>
        <taxon>Metazoa</taxon>
        <taxon>Ecdysozoa</taxon>
        <taxon>Arthropoda</taxon>
        <taxon>Chelicerata</taxon>
        <taxon>Merostomata</taxon>
        <taxon>Xiphosura</taxon>
        <taxon>Limulidae</taxon>
        <taxon>Limulus</taxon>
    </lineage>
</organism>
<gene>
    <name evidence="20" type="primary">LOC106478796</name>
</gene>
<dbReference type="InterPro" id="IPR023298">
    <property type="entry name" value="ATPase_P-typ_TM_dom_sf"/>
</dbReference>
<evidence type="ECO:0000256" key="13">
    <source>
        <dbReference type="RuleBase" id="RU362033"/>
    </source>
</evidence>
<dbReference type="InterPro" id="IPR018303">
    <property type="entry name" value="ATPase_P-typ_P_site"/>
</dbReference>
<dbReference type="PROSITE" id="PS00154">
    <property type="entry name" value="ATPASE_E1_E2"/>
    <property type="match status" value="1"/>
</dbReference>
<feature type="domain" description="P-type ATPase A" evidence="15">
    <location>
        <begin position="150"/>
        <end position="214"/>
    </location>
</feature>
<evidence type="ECO:0000256" key="9">
    <source>
        <dbReference type="ARBA" id="ARBA00022967"/>
    </source>
</evidence>
<evidence type="ECO:0000256" key="4">
    <source>
        <dbReference type="ARBA" id="ARBA00022692"/>
    </source>
</evidence>
<feature type="transmembrane region" description="Helical" evidence="13">
    <location>
        <begin position="365"/>
        <end position="386"/>
    </location>
</feature>
<feature type="transmembrane region" description="Helical" evidence="13">
    <location>
        <begin position="1333"/>
        <end position="1354"/>
    </location>
</feature>